<evidence type="ECO:0000313" key="2">
    <source>
        <dbReference type="EnsemblPlants" id="TraesCS7B02G078100.1"/>
    </source>
</evidence>
<dbReference type="Gramene" id="TraesARI5B03G02941250.1">
    <property type="protein sequence ID" value="TraesARI5B03G02941250.1"/>
    <property type="gene ID" value="TraesARI5B03G02941250"/>
</dbReference>
<dbReference type="Gramene" id="TraesLDM7B03G04077920.1">
    <property type="protein sequence ID" value="TraesLDM7B03G04077920.1"/>
    <property type="gene ID" value="TraesLDM7B03G04077920"/>
</dbReference>
<dbReference type="Gramene" id="TraesCS7B02G078100.1">
    <property type="protein sequence ID" value="TraesCS7B02G078100.1"/>
    <property type="gene ID" value="TraesCS7B02G078100"/>
</dbReference>
<organism evidence="2">
    <name type="scientific">Triticum aestivum</name>
    <name type="common">Wheat</name>
    <dbReference type="NCBI Taxonomy" id="4565"/>
    <lineage>
        <taxon>Eukaryota</taxon>
        <taxon>Viridiplantae</taxon>
        <taxon>Streptophyta</taxon>
        <taxon>Embryophyta</taxon>
        <taxon>Tracheophyta</taxon>
        <taxon>Spermatophyta</taxon>
        <taxon>Magnoliopsida</taxon>
        <taxon>Liliopsida</taxon>
        <taxon>Poales</taxon>
        <taxon>Poaceae</taxon>
        <taxon>BOP clade</taxon>
        <taxon>Pooideae</taxon>
        <taxon>Triticodae</taxon>
        <taxon>Triticeae</taxon>
        <taxon>Triticinae</taxon>
        <taxon>Triticum</taxon>
    </lineage>
</organism>
<dbReference type="EnsemblPlants" id="TraesCS7B02G078100.1">
    <property type="protein sequence ID" value="TraesCS7B02G078100.1"/>
    <property type="gene ID" value="TraesCS7B02G078100"/>
</dbReference>
<proteinExistence type="predicted"/>
<name>A0A3B6SF89_WHEAT</name>
<feature type="compositionally biased region" description="Polar residues" evidence="1">
    <location>
        <begin position="22"/>
        <end position="33"/>
    </location>
</feature>
<protein>
    <submittedName>
        <fullName evidence="2">Uncharacterized protein</fullName>
    </submittedName>
</protein>
<evidence type="ECO:0000256" key="1">
    <source>
        <dbReference type="SAM" id="MobiDB-lite"/>
    </source>
</evidence>
<dbReference type="Gramene" id="TraesSYM5B03G02927810.1">
    <property type="protein sequence ID" value="TraesSYM5B03G02927810.1"/>
    <property type="gene ID" value="TraesSYM5B03G02927810"/>
</dbReference>
<accession>A0A3B6SF89</accession>
<dbReference type="Gramene" id="TraesJUL7B03G04112470.1">
    <property type="protein sequence ID" value="TraesJUL7B03G04112470.1"/>
    <property type="gene ID" value="TraesJUL7B03G04112470"/>
</dbReference>
<dbReference type="Gramene" id="TraesLAC7B03G04026770.1">
    <property type="protein sequence ID" value="TraesLAC7B03G04026770.1"/>
    <property type="gene ID" value="TraesLAC7B03G04026770"/>
</dbReference>
<evidence type="ECO:0000313" key="3">
    <source>
        <dbReference type="Proteomes" id="UP000019116"/>
    </source>
</evidence>
<dbReference type="AlphaFoldDB" id="A0A3B6SF89"/>
<sequence>MKDHHPPASPLGSGERSPFKDLTNTPTHVNANQAGEKLQEQTPKSGQNWFARMTDEKRAEYNKKRCIARARRHLLHYGLLTAPTVQRCMFTESTPVKAAYSTNFLCRSMLIGSSSTLILDLPFLLPFANLTTSLSLSHVVSEDVLCVMSTRVFDGKSRKAAYEVNQGSW</sequence>
<dbReference type="Gramene" id="TraesMAC7B03G04069690.1">
    <property type="protein sequence ID" value="TraesMAC7B03G04069690.1"/>
    <property type="gene ID" value="TraesMAC7B03G04069690"/>
</dbReference>
<dbReference type="OMA" id="NKKRCIA"/>
<dbReference type="Gramene" id="TraesPARA_EIv1.0_2386280.1">
    <property type="protein sequence ID" value="TraesPARA_EIv1.0_2386280.1.CDS"/>
    <property type="gene ID" value="TraesPARA_EIv1.0_2386280"/>
</dbReference>
<feature type="region of interest" description="Disordered" evidence="1">
    <location>
        <begin position="1"/>
        <end position="47"/>
    </location>
</feature>
<dbReference type="Gramene" id="TraesCLE_scaffold_031764_01G000100.1">
    <property type="protein sequence ID" value="TraesCLE_scaffold_031764_01G000100.1"/>
    <property type="gene ID" value="TraesCLE_scaffold_031764_01G000100"/>
</dbReference>
<dbReference type="Gramene" id="TraesNOR7B03G04119650.1">
    <property type="protein sequence ID" value="TraesNOR7B03G04119650.1"/>
    <property type="gene ID" value="TraesNOR7B03G04119650"/>
</dbReference>
<reference evidence="2" key="1">
    <citation type="submission" date="2018-08" db="EMBL/GenBank/DDBJ databases">
        <authorList>
            <person name="Rossello M."/>
        </authorList>
    </citation>
    <scope>NUCLEOTIDE SEQUENCE [LARGE SCALE GENOMIC DNA]</scope>
    <source>
        <strain evidence="2">cv. Chinese Spring</strain>
    </source>
</reference>
<reference evidence="2" key="2">
    <citation type="submission" date="2018-10" db="UniProtKB">
        <authorList>
            <consortium name="EnsemblPlants"/>
        </authorList>
    </citation>
    <scope>IDENTIFICATION</scope>
</reference>
<dbReference type="Gramene" id="TraesROB_scaffold_005210_01G000200.1">
    <property type="protein sequence ID" value="TraesROB_scaffold_005210_01G000200.1"/>
    <property type="gene ID" value="TraesROB_scaffold_005210_01G000200"/>
</dbReference>
<dbReference type="Gramene" id="TraesCAD_scaffold_007490_01G000200.1">
    <property type="protein sequence ID" value="TraesCAD_scaffold_007490_01G000200.1"/>
    <property type="gene ID" value="TraesCAD_scaffold_007490_01G000200"/>
</dbReference>
<keyword evidence="3" id="KW-1185">Reference proteome</keyword>
<dbReference type="Gramene" id="TraesWEE_scaffold_044857_01G000100.1">
    <property type="protein sequence ID" value="TraesWEE_scaffold_044857_01G000100.1"/>
    <property type="gene ID" value="TraesWEE_scaffold_044857_01G000100"/>
</dbReference>
<dbReference type="Proteomes" id="UP000019116">
    <property type="component" value="Chromosome 7B"/>
</dbReference>